<feature type="chain" id="PRO_5015304863" evidence="2">
    <location>
        <begin position="20"/>
        <end position="126"/>
    </location>
</feature>
<gene>
    <name evidence="3" type="ORF">C9I28_25410</name>
</gene>
<protein>
    <submittedName>
        <fullName evidence="3">Uncharacterized protein</fullName>
    </submittedName>
</protein>
<name>A0A2R4CG74_9BURK</name>
<evidence type="ECO:0000256" key="2">
    <source>
        <dbReference type="SAM" id="SignalP"/>
    </source>
</evidence>
<evidence type="ECO:0000313" key="4">
    <source>
        <dbReference type="Proteomes" id="UP000240505"/>
    </source>
</evidence>
<feature type="transmembrane region" description="Helical" evidence="1">
    <location>
        <begin position="62"/>
        <end position="83"/>
    </location>
</feature>
<reference evidence="3 4" key="1">
    <citation type="submission" date="2018-03" db="EMBL/GenBank/DDBJ databases">
        <title>Massilia armeniaca sp. nov., isolated from desert soil.</title>
        <authorList>
            <person name="Huang H."/>
            <person name="Ren M."/>
        </authorList>
    </citation>
    <scope>NUCLEOTIDE SEQUENCE [LARGE SCALE GENOMIC DNA]</scope>
    <source>
        <strain evidence="3 4">ZMN-3</strain>
    </source>
</reference>
<dbReference type="Proteomes" id="UP000240505">
    <property type="component" value="Chromosome"/>
</dbReference>
<keyword evidence="1" id="KW-0472">Membrane</keyword>
<organism evidence="3 4">
    <name type="scientific">Pseudoduganella armeniaca</name>
    <dbReference type="NCBI Taxonomy" id="2072590"/>
    <lineage>
        <taxon>Bacteria</taxon>
        <taxon>Pseudomonadati</taxon>
        <taxon>Pseudomonadota</taxon>
        <taxon>Betaproteobacteria</taxon>
        <taxon>Burkholderiales</taxon>
        <taxon>Oxalobacteraceae</taxon>
        <taxon>Telluria group</taxon>
        <taxon>Pseudoduganella</taxon>
    </lineage>
</organism>
<dbReference type="EMBL" id="CP028324">
    <property type="protein sequence ID" value="AVR98595.1"/>
    <property type="molecule type" value="Genomic_DNA"/>
</dbReference>
<sequence length="126" mass="13282">MKKLLAVTLIVLLSIAALNAIDAHDWYFRIDDDEVGGPFGALLGMFFAGGGILLATVIVAAVAVFLCFLFASLGVVVIVGLVLACVVLAALVAPLLLPVLIPLAILWYIARRNRAKREQALKAAAV</sequence>
<feature type="transmembrane region" description="Helical" evidence="1">
    <location>
        <begin position="89"/>
        <end position="110"/>
    </location>
</feature>
<evidence type="ECO:0000256" key="1">
    <source>
        <dbReference type="SAM" id="Phobius"/>
    </source>
</evidence>
<dbReference type="OrthoDB" id="9914757at2"/>
<accession>A0A2R4CG74</accession>
<feature type="transmembrane region" description="Helical" evidence="1">
    <location>
        <begin position="36"/>
        <end position="55"/>
    </location>
</feature>
<proteinExistence type="predicted"/>
<feature type="signal peptide" evidence="2">
    <location>
        <begin position="1"/>
        <end position="19"/>
    </location>
</feature>
<keyword evidence="2" id="KW-0732">Signal</keyword>
<keyword evidence="1" id="KW-0812">Transmembrane</keyword>
<keyword evidence="1" id="KW-1133">Transmembrane helix</keyword>
<keyword evidence="4" id="KW-1185">Reference proteome</keyword>
<dbReference type="AlphaFoldDB" id="A0A2R4CG74"/>
<evidence type="ECO:0000313" key="3">
    <source>
        <dbReference type="EMBL" id="AVR98595.1"/>
    </source>
</evidence>
<dbReference type="RefSeq" id="WP_107143928.1">
    <property type="nucleotide sequence ID" value="NZ_CP028324.1"/>
</dbReference>
<dbReference type="KEGG" id="masz:C9I28_25410"/>